<organism evidence="2 3">
    <name type="scientific">Mycena citricolor</name>
    <dbReference type="NCBI Taxonomy" id="2018698"/>
    <lineage>
        <taxon>Eukaryota</taxon>
        <taxon>Fungi</taxon>
        <taxon>Dikarya</taxon>
        <taxon>Basidiomycota</taxon>
        <taxon>Agaricomycotina</taxon>
        <taxon>Agaricomycetes</taxon>
        <taxon>Agaricomycetidae</taxon>
        <taxon>Agaricales</taxon>
        <taxon>Marasmiineae</taxon>
        <taxon>Mycenaceae</taxon>
        <taxon>Mycena</taxon>
    </lineage>
</organism>
<name>A0AAD2HT57_9AGAR</name>
<evidence type="ECO:0008006" key="4">
    <source>
        <dbReference type="Google" id="ProtNLM"/>
    </source>
</evidence>
<comment type="caution">
    <text evidence="2">The sequence shown here is derived from an EMBL/GenBank/DDBJ whole genome shotgun (WGS) entry which is preliminary data.</text>
</comment>
<feature type="chain" id="PRO_5042020210" description="Secreted protein" evidence="1">
    <location>
        <begin position="19"/>
        <end position="196"/>
    </location>
</feature>
<gene>
    <name evidence="2" type="ORF">MYCIT1_LOCUS29807</name>
</gene>
<evidence type="ECO:0000256" key="1">
    <source>
        <dbReference type="SAM" id="SignalP"/>
    </source>
</evidence>
<proteinExistence type="predicted"/>
<keyword evidence="1" id="KW-0732">Signal</keyword>
<dbReference type="AlphaFoldDB" id="A0AAD2HT57"/>
<dbReference type="Proteomes" id="UP001295794">
    <property type="component" value="Unassembled WGS sequence"/>
</dbReference>
<keyword evidence="3" id="KW-1185">Reference proteome</keyword>
<evidence type="ECO:0000313" key="2">
    <source>
        <dbReference type="EMBL" id="CAK5279647.1"/>
    </source>
</evidence>
<accession>A0AAD2HT57</accession>
<reference evidence="2" key="1">
    <citation type="submission" date="2023-11" db="EMBL/GenBank/DDBJ databases">
        <authorList>
            <person name="De Vega J J."/>
            <person name="De Vega J J."/>
        </authorList>
    </citation>
    <scope>NUCLEOTIDE SEQUENCE</scope>
</reference>
<dbReference type="EMBL" id="CAVNYO010000438">
    <property type="protein sequence ID" value="CAK5279647.1"/>
    <property type="molecule type" value="Genomic_DNA"/>
</dbReference>
<sequence>MLSRIAVLLFLVVGRAYSAPVDASVDASPLATYSGDGEWFLYRFTQPLIRCDRRTFYVPGLGACGRVNRRGDLMWHGASKVTNPNLNPICGKRLKATYRGKFSHRDRGGPLRRLCGCGRSRFHGGWIQEARGAGGGPDRERAVDLGLSTPLVRILHVGSPDFMNECSADVDQEPEAGAIKAAKADVTGATPRLVRQ</sequence>
<feature type="signal peptide" evidence="1">
    <location>
        <begin position="1"/>
        <end position="18"/>
    </location>
</feature>
<protein>
    <recommendedName>
        <fullName evidence="4">Secreted protein</fullName>
    </recommendedName>
</protein>
<evidence type="ECO:0000313" key="3">
    <source>
        <dbReference type="Proteomes" id="UP001295794"/>
    </source>
</evidence>